<evidence type="ECO:0000256" key="4">
    <source>
        <dbReference type="ARBA" id="ARBA00023136"/>
    </source>
</evidence>
<feature type="transmembrane region" description="Helical" evidence="5">
    <location>
        <begin position="174"/>
        <end position="191"/>
    </location>
</feature>
<keyword evidence="2 5" id="KW-0812">Transmembrane</keyword>
<comment type="similarity">
    <text evidence="5">Belongs to the BI1 family.</text>
</comment>
<evidence type="ECO:0000256" key="1">
    <source>
        <dbReference type="ARBA" id="ARBA00004141"/>
    </source>
</evidence>
<evidence type="ECO:0000256" key="2">
    <source>
        <dbReference type="ARBA" id="ARBA00022692"/>
    </source>
</evidence>
<feature type="transmembrane region" description="Helical" evidence="5">
    <location>
        <begin position="243"/>
        <end position="262"/>
    </location>
</feature>
<keyword evidence="3 5" id="KW-1133">Transmembrane helix</keyword>
<dbReference type="PANTHER" id="PTHR23291:SF47">
    <property type="entry name" value="TRANSMEMBRANE BAX INHIBITOR MOTIF CONTAINING 7"/>
    <property type="match status" value="1"/>
</dbReference>
<accession>A0A8X6U2F9</accession>
<protein>
    <submittedName>
        <fullName evidence="6">Protein lifeguard 1</fullName>
    </submittedName>
</protein>
<proteinExistence type="inferred from homology"/>
<evidence type="ECO:0000313" key="7">
    <source>
        <dbReference type="Proteomes" id="UP000887013"/>
    </source>
</evidence>
<dbReference type="InterPro" id="IPR006214">
    <property type="entry name" value="Bax_inhibitor_1-related"/>
</dbReference>
<evidence type="ECO:0000256" key="3">
    <source>
        <dbReference type="ARBA" id="ARBA00022989"/>
    </source>
</evidence>
<feature type="transmembrane region" description="Helical" evidence="5">
    <location>
        <begin position="211"/>
        <end position="231"/>
    </location>
</feature>
<feature type="transmembrane region" description="Helical" evidence="5">
    <location>
        <begin position="118"/>
        <end position="138"/>
    </location>
</feature>
<dbReference type="GO" id="GO:0016020">
    <property type="term" value="C:membrane"/>
    <property type="evidence" value="ECO:0007669"/>
    <property type="project" value="UniProtKB-SubCell"/>
</dbReference>
<evidence type="ECO:0000313" key="6">
    <source>
        <dbReference type="EMBL" id="GFT73481.1"/>
    </source>
</evidence>
<feature type="transmembrane region" description="Helical" evidence="5">
    <location>
        <begin position="30"/>
        <end position="50"/>
    </location>
</feature>
<comment type="subcellular location">
    <subcellularLocation>
        <location evidence="1">Membrane</location>
        <topology evidence="1">Multi-pass membrane protein</topology>
    </subcellularLocation>
</comment>
<keyword evidence="7" id="KW-1185">Reference proteome</keyword>
<organism evidence="6 7">
    <name type="scientific">Nephila pilipes</name>
    <name type="common">Giant wood spider</name>
    <name type="synonym">Nephila maculata</name>
    <dbReference type="NCBI Taxonomy" id="299642"/>
    <lineage>
        <taxon>Eukaryota</taxon>
        <taxon>Metazoa</taxon>
        <taxon>Ecdysozoa</taxon>
        <taxon>Arthropoda</taxon>
        <taxon>Chelicerata</taxon>
        <taxon>Arachnida</taxon>
        <taxon>Araneae</taxon>
        <taxon>Araneomorphae</taxon>
        <taxon>Entelegynae</taxon>
        <taxon>Araneoidea</taxon>
        <taxon>Nephilidae</taxon>
        <taxon>Nephila</taxon>
    </lineage>
</organism>
<dbReference type="Proteomes" id="UP000887013">
    <property type="component" value="Unassembled WGS sequence"/>
</dbReference>
<feature type="transmembrane region" description="Helical" evidence="5">
    <location>
        <begin position="150"/>
        <end position="168"/>
    </location>
</feature>
<keyword evidence="4 5" id="KW-0472">Membrane</keyword>
<reference evidence="6" key="1">
    <citation type="submission" date="2020-08" db="EMBL/GenBank/DDBJ databases">
        <title>Multicomponent nature underlies the extraordinary mechanical properties of spider dragline silk.</title>
        <authorList>
            <person name="Kono N."/>
            <person name="Nakamura H."/>
            <person name="Mori M."/>
            <person name="Yoshida Y."/>
            <person name="Ohtoshi R."/>
            <person name="Malay A.D."/>
            <person name="Moran D.A.P."/>
            <person name="Tomita M."/>
            <person name="Numata K."/>
            <person name="Arakawa K."/>
        </authorList>
    </citation>
    <scope>NUCLEOTIDE SEQUENCE</scope>
</reference>
<dbReference type="PANTHER" id="PTHR23291">
    <property type="entry name" value="BAX INHIBITOR-RELATED"/>
    <property type="match status" value="1"/>
</dbReference>
<dbReference type="OrthoDB" id="7933078at2759"/>
<feature type="transmembrane region" description="Helical" evidence="5">
    <location>
        <begin position="65"/>
        <end position="82"/>
    </location>
</feature>
<dbReference type="CDD" id="cd10428">
    <property type="entry name" value="LFG_like"/>
    <property type="match status" value="1"/>
</dbReference>
<name>A0A8X6U2F9_NEPPI</name>
<dbReference type="EMBL" id="BMAW01070488">
    <property type="protein sequence ID" value="GFT73481.1"/>
    <property type="molecule type" value="Genomic_DNA"/>
</dbReference>
<comment type="caution">
    <text evidence="5">Lacks conserved residue(s) required for the propagation of feature annotation.</text>
</comment>
<dbReference type="Pfam" id="PF01027">
    <property type="entry name" value="Bax1-I"/>
    <property type="match status" value="1"/>
</dbReference>
<dbReference type="AlphaFoldDB" id="A0A8X6U2F9"/>
<comment type="caution">
    <text evidence="6">The sequence shown here is derived from an EMBL/GenBank/DDBJ whole genome shotgun (WGS) entry which is preliminary data.</text>
</comment>
<gene>
    <name evidence="6" type="primary">GRINA</name>
    <name evidence="6" type="ORF">NPIL_349641</name>
</gene>
<evidence type="ECO:0000256" key="5">
    <source>
        <dbReference type="RuleBase" id="RU004379"/>
    </source>
</evidence>
<feature type="transmembrane region" description="Helical" evidence="5">
    <location>
        <begin position="89"/>
        <end position="112"/>
    </location>
</feature>
<sequence>MSAYGSDTNFGGFEDSFSEKSIRHAFIKKVYSIIMVQLAITTGFICLFLYEPKVKLYSMQHPEMFWIALVLTFILIIVLACCENVRRSFPANFICLFLFTFFQSFLLGSAASRYDTEAVMIAVAICVVVCLGLTIFAFQTKIDFTICSGFLMVTVLVLICFGIVAMIFPGKTIQLIYASLGAIVFSMYLVLDTQMMIGGKHRYSISPEEYIFAALNIYLDIINIFMSILQIVGYARGDCKMQYFKFAVLTFLIYLGDIYGHISGSSFPSRFPTTRN</sequence>